<dbReference type="HOGENOM" id="CLU_2422251_0_0_6"/>
<gene>
    <name evidence="1" type="ordered locus">UTI89_C0952</name>
</gene>
<organism evidence="1 2">
    <name type="scientific">Escherichia coli (strain UTI89 / UPEC)</name>
    <dbReference type="NCBI Taxonomy" id="364106"/>
    <lineage>
        <taxon>Bacteria</taxon>
        <taxon>Pseudomonadati</taxon>
        <taxon>Pseudomonadota</taxon>
        <taxon>Gammaproteobacteria</taxon>
        <taxon>Enterobacterales</taxon>
        <taxon>Enterobacteriaceae</taxon>
        <taxon>Escherichia</taxon>
    </lineage>
</organism>
<reference evidence="1 2" key="1">
    <citation type="journal article" date="2006" name="Proc. Natl. Acad. Sci. U.S.A.">
        <title>Identification of genes subject to positive selection in uropathogenic strains of Escherichia coli: a comparative genomics approach.</title>
        <authorList>
            <person name="Chen S.L."/>
            <person name="Hung C.S."/>
            <person name="Xu J."/>
            <person name="Reigstad C.S."/>
            <person name="Magrini V."/>
            <person name="Sabo A."/>
            <person name="Blasiar D."/>
            <person name="Bieri T."/>
            <person name="Meyer R.R."/>
            <person name="Ozersky P."/>
            <person name="Armstrong J.R."/>
            <person name="Fulton R.S."/>
            <person name="Latreille J.P."/>
            <person name="Spieth J."/>
            <person name="Hooton T.M."/>
            <person name="Mardis E.R."/>
            <person name="Hultgren S.J."/>
            <person name="Gordon J.I."/>
        </authorList>
    </citation>
    <scope>NUCLEOTIDE SEQUENCE [LARGE SCALE GENOMIC DNA]</scope>
    <source>
        <strain evidence="2">UTI89 / UPEC</strain>
    </source>
</reference>
<dbReference type="EMBL" id="CP000243">
    <property type="protein sequence ID" value="ABE06437.1"/>
    <property type="molecule type" value="Genomic_DNA"/>
</dbReference>
<name>Q1RDX7_ECOUT</name>
<evidence type="ECO:0000313" key="1">
    <source>
        <dbReference type="EMBL" id="ABE06437.1"/>
    </source>
</evidence>
<protein>
    <submittedName>
        <fullName evidence="1">Uncharacterized protein</fullName>
    </submittedName>
</protein>
<dbReference type="AlphaFoldDB" id="Q1RDX7"/>
<dbReference type="Proteomes" id="UP000001952">
    <property type="component" value="Chromosome"/>
</dbReference>
<accession>Q1RDX7</accession>
<evidence type="ECO:0000313" key="2">
    <source>
        <dbReference type="Proteomes" id="UP000001952"/>
    </source>
</evidence>
<dbReference type="KEGG" id="eci:UTI89_C0952"/>
<proteinExistence type="predicted"/>
<sequence>MTAFMQHIDVHDLRDAECAEKSAVDFSLDVTTLRDSAVLFAVCHGVASLLVSFEYSPSRGSKLGVVRRTGLELPVNKENPARPKSAPYAPP</sequence>